<dbReference type="PANTHER" id="PTHR34351">
    <property type="entry name" value="SLR1927 PROTEIN-RELATED"/>
    <property type="match status" value="1"/>
</dbReference>
<dbReference type="InterPro" id="IPR002881">
    <property type="entry name" value="DUF58"/>
</dbReference>
<name>A0A0R2B045_9LACO</name>
<keyword evidence="3" id="KW-1185">Reference proteome</keyword>
<evidence type="ECO:0000313" key="2">
    <source>
        <dbReference type="EMBL" id="KRM72607.1"/>
    </source>
</evidence>
<evidence type="ECO:0000313" key="3">
    <source>
        <dbReference type="Proteomes" id="UP000051672"/>
    </source>
</evidence>
<dbReference type="EMBL" id="AYZQ01000001">
    <property type="protein sequence ID" value="KRM72607.1"/>
    <property type="molecule type" value="Genomic_DNA"/>
</dbReference>
<evidence type="ECO:0000259" key="1">
    <source>
        <dbReference type="Pfam" id="PF01882"/>
    </source>
</evidence>
<dbReference type="OrthoDB" id="9778037at2"/>
<dbReference type="Pfam" id="PF01882">
    <property type="entry name" value="DUF58"/>
    <property type="match status" value="1"/>
</dbReference>
<reference evidence="2 3" key="1">
    <citation type="journal article" date="2015" name="Genome Announc.">
        <title>Expanding the biotechnology potential of lactobacilli through comparative genomics of 213 strains and associated genera.</title>
        <authorList>
            <person name="Sun Z."/>
            <person name="Harris H.M."/>
            <person name="McCann A."/>
            <person name="Guo C."/>
            <person name="Argimon S."/>
            <person name="Zhang W."/>
            <person name="Yang X."/>
            <person name="Jeffery I.B."/>
            <person name="Cooney J.C."/>
            <person name="Kagawa T.F."/>
            <person name="Liu W."/>
            <person name="Song Y."/>
            <person name="Salvetti E."/>
            <person name="Wrobel A."/>
            <person name="Rasinkangas P."/>
            <person name="Parkhill J."/>
            <person name="Rea M.C."/>
            <person name="O'Sullivan O."/>
            <person name="Ritari J."/>
            <person name="Douillard F.P."/>
            <person name="Paul Ross R."/>
            <person name="Yang R."/>
            <person name="Briner A.E."/>
            <person name="Felis G.E."/>
            <person name="de Vos W.M."/>
            <person name="Barrangou R."/>
            <person name="Klaenhammer T.R."/>
            <person name="Caufield P.W."/>
            <person name="Cui Y."/>
            <person name="Zhang H."/>
            <person name="O'Toole P.W."/>
        </authorList>
    </citation>
    <scope>NUCLEOTIDE SEQUENCE [LARGE SCALE GENOMIC DNA]</scope>
    <source>
        <strain evidence="2 3">DSM 23927</strain>
    </source>
</reference>
<protein>
    <recommendedName>
        <fullName evidence="1">DUF58 domain-containing protein</fullName>
    </recommendedName>
</protein>
<feature type="domain" description="DUF58" evidence="1">
    <location>
        <begin position="175"/>
        <end position="206"/>
    </location>
</feature>
<dbReference type="STRING" id="1423727.FC34_GL000316"/>
<accession>A0A0R2B045</accession>
<organism evidence="2 3">
    <name type="scientific">Lacticaseibacillus brantae DSM 23927</name>
    <dbReference type="NCBI Taxonomy" id="1423727"/>
    <lineage>
        <taxon>Bacteria</taxon>
        <taxon>Bacillati</taxon>
        <taxon>Bacillota</taxon>
        <taxon>Bacilli</taxon>
        <taxon>Lactobacillales</taxon>
        <taxon>Lactobacillaceae</taxon>
        <taxon>Lacticaseibacillus</taxon>
    </lineage>
</organism>
<gene>
    <name evidence="2" type="ORF">FC34_GL000316</name>
</gene>
<dbReference type="Proteomes" id="UP000051672">
    <property type="component" value="Unassembled WGS sequence"/>
</dbReference>
<proteinExistence type="predicted"/>
<dbReference type="AlphaFoldDB" id="A0A0R2B045"/>
<dbReference type="PATRIC" id="fig|1423727.3.peg.319"/>
<sequence length="306" mass="34174">MRMYRLKNIAVLIGLFGLGLLGPIFNTAASWMMADVALLILGLSGLSLIWPISMLTVTVDEPVISGTPWSLTVRNGYWPAVMLINAETVSWQGSVWHRQQIPVTQPLQRGVYQTLPFEWRVQVPGLFEKRALLRLQQPMVVLPKANLTQAQILKDRLTTEWATIGQNDFQIRDFHPYQLGDDVDLIDWHQTAKHGDVIVREFEQAQPQAPVFAFINQADEAYEARLSLFAGLIEQGADAWVIGSQITVTPTLTDLALLEPDTQIAALPTQSGLVVLAPGDWVAPDDAQIRIVRLSHQQWQVTGGRQ</sequence>
<comment type="caution">
    <text evidence="2">The sequence shown here is derived from an EMBL/GenBank/DDBJ whole genome shotgun (WGS) entry which is preliminary data.</text>
</comment>